<dbReference type="InterPro" id="IPR006321">
    <property type="entry name" value="PilT/PilU"/>
</dbReference>
<dbReference type="Gene3D" id="3.40.50.300">
    <property type="entry name" value="P-loop containing nucleotide triphosphate hydrolases"/>
    <property type="match status" value="1"/>
</dbReference>
<dbReference type="STRING" id="1797299.A3A25_03625"/>
<dbReference type="CDD" id="cd01131">
    <property type="entry name" value="PilT"/>
    <property type="match status" value="1"/>
</dbReference>
<dbReference type="PROSITE" id="PS00662">
    <property type="entry name" value="T2SP_E"/>
    <property type="match status" value="1"/>
</dbReference>
<reference evidence="3 4" key="1">
    <citation type="journal article" date="2016" name="Nat. Commun.">
        <title>Thousands of microbial genomes shed light on interconnected biogeochemical processes in an aquifer system.</title>
        <authorList>
            <person name="Anantharaman K."/>
            <person name="Brown C.T."/>
            <person name="Hug L.A."/>
            <person name="Sharon I."/>
            <person name="Castelle C.J."/>
            <person name="Probst A.J."/>
            <person name="Thomas B.C."/>
            <person name="Singh A."/>
            <person name="Wilkins M.J."/>
            <person name="Karaoz U."/>
            <person name="Brodie E.L."/>
            <person name="Williams K.H."/>
            <person name="Hubbard S.S."/>
            <person name="Banfield J.F."/>
        </authorList>
    </citation>
    <scope>NUCLEOTIDE SEQUENCE [LARGE SCALE GENOMIC DNA]</scope>
</reference>
<dbReference type="SUPFAM" id="SSF52540">
    <property type="entry name" value="P-loop containing nucleoside triphosphate hydrolases"/>
    <property type="match status" value="1"/>
</dbReference>
<dbReference type="InterPro" id="IPR001482">
    <property type="entry name" value="T2SS/T4SS_dom"/>
</dbReference>
<sequence>MDYELEDLLMTVIKQNASDLHFSVARRPTLRIDGELVPLSQKPILTPDATKKLVDSLLTKEQAEKLEREREVDFSYSFKDKGRFRINVFYQRNFLGAALRLIPAEIRTVEQLRLPPIIHQFTRYNQGFFLVVGPSGHGKSTTLAALVDEINHKRNDHIITIEDPIEYLFLQDRCIVDQREVGSDTLSFHRALRAVLRQDPDVIMVGELRDPETMSTAITAAETGHLVFASIHTNNASQTIDRIIDSFPSGQQNQIRTQLSATLLGVFSQRLIPRIEGGRIPVGELLIANAAVRNLIRENKSHQIDLVIETSAEEGMISLNRALAEMVKQREISLEQAELYSLNPAEMRMILQR</sequence>
<dbReference type="Proteomes" id="UP000178969">
    <property type="component" value="Unassembled WGS sequence"/>
</dbReference>
<gene>
    <name evidence="3" type="ORF">A3A25_03625</name>
</gene>
<dbReference type="NCBIfam" id="TIGR01420">
    <property type="entry name" value="pilT_fam"/>
    <property type="match status" value="1"/>
</dbReference>
<dbReference type="GO" id="GO:0016887">
    <property type="term" value="F:ATP hydrolysis activity"/>
    <property type="evidence" value="ECO:0007669"/>
    <property type="project" value="InterPro"/>
</dbReference>
<dbReference type="PANTHER" id="PTHR30486:SF16">
    <property type="entry name" value="TWITCHING MOTILITY PROTEIN PILT"/>
    <property type="match status" value="1"/>
</dbReference>
<dbReference type="InterPro" id="IPR050921">
    <property type="entry name" value="T4SS_GSP_E_ATPase"/>
</dbReference>
<protein>
    <submittedName>
        <fullName evidence="3">Type IV pili twitching motility protein PilT</fullName>
    </submittedName>
</protein>
<comment type="caution">
    <text evidence="3">The sequence shown here is derived from an EMBL/GenBank/DDBJ whole genome shotgun (WGS) entry which is preliminary data.</text>
</comment>
<dbReference type="GO" id="GO:0005524">
    <property type="term" value="F:ATP binding"/>
    <property type="evidence" value="ECO:0007669"/>
    <property type="project" value="InterPro"/>
</dbReference>
<proteinExistence type="inferred from homology"/>
<dbReference type="AlphaFoldDB" id="A0A1F5C743"/>
<accession>A0A1F5C743</accession>
<name>A0A1F5C743_9BACT</name>
<feature type="domain" description="Bacterial type II secretion system protein E" evidence="2">
    <location>
        <begin position="196"/>
        <end position="210"/>
    </location>
</feature>
<evidence type="ECO:0000256" key="1">
    <source>
        <dbReference type="ARBA" id="ARBA00006611"/>
    </source>
</evidence>
<evidence type="ECO:0000259" key="2">
    <source>
        <dbReference type="PROSITE" id="PS00662"/>
    </source>
</evidence>
<evidence type="ECO:0000313" key="4">
    <source>
        <dbReference type="Proteomes" id="UP000178969"/>
    </source>
</evidence>
<dbReference type="Gene3D" id="3.30.450.90">
    <property type="match status" value="1"/>
</dbReference>
<organism evidence="3 4">
    <name type="scientific">Candidatus Azambacteria bacterium RIFCSPLOWO2_01_FULL_46_26</name>
    <dbReference type="NCBI Taxonomy" id="1797299"/>
    <lineage>
        <taxon>Bacteria</taxon>
        <taxon>Candidatus Azamiibacteriota</taxon>
    </lineage>
</organism>
<dbReference type="InterPro" id="IPR027417">
    <property type="entry name" value="P-loop_NTPase"/>
</dbReference>
<dbReference type="EMBL" id="MEYT01000032">
    <property type="protein sequence ID" value="OGD38679.1"/>
    <property type="molecule type" value="Genomic_DNA"/>
</dbReference>
<dbReference type="Pfam" id="PF00437">
    <property type="entry name" value="T2SSE"/>
    <property type="match status" value="1"/>
</dbReference>
<evidence type="ECO:0000313" key="3">
    <source>
        <dbReference type="EMBL" id="OGD38679.1"/>
    </source>
</evidence>
<dbReference type="PANTHER" id="PTHR30486">
    <property type="entry name" value="TWITCHING MOTILITY PROTEIN PILT"/>
    <property type="match status" value="1"/>
</dbReference>
<comment type="similarity">
    <text evidence="1">Belongs to the GSP E family.</text>
</comment>